<feature type="compositionally biased region" description="Low complexity" evidence="8">
    <location>
        <begin position="588"/>
        <end position="607"/>
    </location>
</feature>
<dbReference type="PROSITE" id="PS50235">
    <property type="entry name" value="USP_3"/>
    <property type="match status" value="1"/>
</dbReference>
<feature type="region of interest" description="Disordered" evidence="8">
    <location>
        <begin position="997"/>
        <end position="1073"/>
    </location>
</feature>
<keyword evidence="7" id="KW-0788">Thiol protease</keyword>
<feature type="compositionally biased region" description="Basic and acidic residues" evidence="8">
    <location>
        <begin position="917"/>
        <end position="928"/>
    </location>
</feature>
<dbReference type="InterPro" id="IPR050185">
    <property type="entry name" value="Ub_carboxyl-term_hydrolase"/>
</dbReference>
<feature type="compositionally biased region" description="Low complexity" evidence="8">
    <location>
        <begin position="891"/>
        <end position="916"/>
    </location>
</feature>
<comment type="catalytic activity">
    <reaction evidence="1">
        <text>Thiol-dependent hydrolysis of ester, thioester, amide, peptide and isopeptide bonds formed by the C-terminal Gly of ubiquitin (a 76-residue protein attached to proteins as an intracellular targeting signal).</text>
        <dbReference type="EC" id="3.4.19.12"/>
    </reaction>
</comment>
<keyword evidence="5" id="KW-0833">Ubl conjugation pathway</keyword>
<dbReference type="EMBL" id="LSYV01000016">
    <property type="protein sequence ID" value="KXZ50646.1"/>
    <property type="molecule type" value="Genomic_DNA"/>
</dbReference>
<dbReference type="Pfam" id="PF06337">
    <property type="entry name" value="DUSP"/>
    <property type="match status" value="1"/>
</dbReference>
<dbReference type="PANTHER" id="PTHR21646">
    <property type="entry name" value="UBIQUITIN CARBOXYL-TERMINAL HYDROLASE"/>
    <property type="match status" value="1"/>
</dbReference>
<feature type="compositionally biased region" description="Low complexity" evidence="8">
    <location>
        <begin position="1123"/>
        <end position="1135"/>
    </location>
</feature>
<dbReference type="Proteomes" id="UP000075714">
    <property type="component" value="Unassembled WGS sequence"/>
</dbReference>
<feature type="region of interest" description="Disordered" evidence="8">
    <location>
        <begin position="60"/>
        <end position="106"/>
    </location>
</feature>
<organism evidence="11 12">
    <name type="scientific">Gonium pectorale</name>
    <name type="common">Green alga</name>
    <dbReference type="NCBI Taxonomy" id="33097"/>
    <lineage>
        <taxon>Eukaryota</taxon>
        <taxon>Viridiplantae</taxon>
        <taxon>Chlorophyta</taxon>
        <taxon>core chlorophytes</taxon>
        <taxon>Chlorophyceae</taxon>
        <taxon>CS clade</taxon>
        <taxon>Chlamydomonadales</taxon>
        <taxon>Volvocaceae</taxon>
        <taxon>Gonium</taxon>
    </lineage>
</organism>
<keyword evidence="12" id="KW-1185">Reference proteome</keyword>
<dbReference type="CDD" id="cd02674">
    <property type="entry name" value="Peptidase_C19R"/>
    <property type="match status" value="1"/>
</dbReference>
<evidence type="ECO:0000256" key="1">
    <source>
        <dbReference type="ARBA" id="ARBA00000707"/>
    </source>
</evidence>
<dbReference type="InterPro" id="IPR028889">
    <property type="entry name" value="USP"/>
</dbReference>
<evidence type="ECO:0000256" key="8">
    <source>
        <dbReference type="SAM" id="MobiDB-lite"/>
    </source>
</evidence>
<gene>
    <name evidence="11" type="ORF">GPECTOR_15g330</name>
</gene>
<feature type="domain" description="DUSP" evidence="10">
    <location>
        <begin position="3"/>
        <end position="141"/>
    </location>
</feature>
<evidence type="ECO:0000313" key="12">
    <source>
        <dbReference type="Proteomes" id="UP000075714"/>
    </source>
</evidence>
<protein>
    <recommendedName>
        <fullName evidence="3">ubiquitinyl hydrolase 1</fullName>
        <ecNumber evidence="3">3.4.19.12</ecNumber>
    </recommendedName>
</protein>
<evidence type="ECO:0000259" key="10">
    <source>
        <dbReference type="PROSITE" id="PS51283"/>
    </source>
</evidence>
<dbReference type="GO" id="GO:0004843">
    <property type="term" value="F:cysteine-type deubiquitinase activity"/>
    <property type="evidence" value="ECO:0007669"/>
    <property type="project" value="UniProtKB-EC"/>
</dbReference>
<dbReference type="PROSITE" id="PS00973">
    <property type="entry name" value="USP_2"/>
    <property type="match status" value="1"/>
</dbReference>
<dbReference type="PROSITE" id="PS51283">
    <property type="entry name" value="DUSP"/>
    <property type="match status" value="1"/>
</dbReference>
<feature type="compositionally biased region" description="Low complexity" evidence="8">
    <location>
        <begin position="81"/>
        <end position="102"/>
    </location>
</feature>
<proteinExistence type="inferred from homology"/>
<dbReference type="Pfam" id="PF00443">
    <property type="entry name" value="UCH"/>
    <property type="match status" value="1"/>
</dbReference>
<dbReference type="SUPFAM" id="SSF54001">
    <property type="entry name" value="Cysteine proteinases"/>
    <property type="match status" value="1"/>
</dbReference>
<dbReference type="EC" id="3.4.19.12" evidence="3"/>
<feature type="region of interest" description="Disordered" evidence="8">
    <location>
        <begin position="880"/>
        <end position="936"/>
    </location>
</feature>
<evidence type="ECO:0000259" key="9">
    <source>
        <dbReference type="PROSITE" id="PS50235"/>
    </source>
</evidence>
<name>A0A150GLB2_GONPE</name>
<keyword evidence="6" id="KW-0378">Hydrolase</keyword>
<dbReference type="InterPro" id="IPR018200">
    <property type="entry name" value="USP_CS"/>
</dbReference>
<keyword evidence="4" id="KW-0645">Protease</keyword>
<accession>A0A150GLB2</accession>
<evidence type="ECO:0000256" key="5">
    <source>
        <dbReference type="ARBA" id="ARBA00022786"/>
    </source>
</evidence>
<feature type="compositionally biased region" description="Gly residues" evidence="8">
    <location>
        <begin position="1013"/>
        <end position="1028"/>
    </location>
</feature>
<dbReference type="PANTHER" id="PTHR21646:SF24">
    <property type="entry name" value="UBIQUITIN CARBOXYL-TERMINAL HYDROLASE"/>
    <property type="match status" value="1"/>
</dbReference>
<feature type="domain" description="USP" evidence="9">
    <location>
        <begin position="198"/>
        <end position="861"/>
    </location>
</feature>
<feature type="region of interest" description="Disordered" evidence="8">
    <location>
        <begin position="1089"/>
        <end position="1143"/>
    </location>
</feature>
<comment type="similarity">
    <text evidence="2">Belongs to the peptidase C19 family.</text>
</comment>
<dbReference type="STRING" id="33097.A0A150GLB2"/>
<evidence type="ECO:0000256" key="7">
    <source>
        <dbReference type="ARBA" id="ARBA00022807"/>
    </source>
</evidence>
<sequence length="1143" mass="119506">MTTDSSSEALQIANLERSAQWKPGTVGYLVSTTWWNCWAQYSSYQGVDGSPGCSTLLQLAGGGAPRPGPISNADLLPPGHELPAQPLPGGAPSAPAASSPEETPLRPNLVEQRDFVIVSEPSWQYISACYGGGPAIARRFVPDPQPAPEGAAGASGPGVGAAKRAGGRVVLYPLRLEVHYKDPGGKRHTKVLSIEPEATLAELKARACEALGAAEAEVELWDMSGGAPDLNRTNPLGMKGELAEAFGQLMSQLWQGGLSAVTPRAFKSRIGRFAPQFSGYAQHDSQEFLAFLLDGLHEDTNRIKVKPYIEEKEQQGRPDDEVAAEAWANYRARNNSLVVDHFQGLFKSTVDCPQCGFNSVKFDPFMYLSLPLPESRRRVVEVVLVRLDGACLPARMALDLPSGASLADLLRATARAADLPEAAQSAPESHLLAARPLRHSPSGTSDELVVLTDTRMRVADAMEAGGGGGGGGGYNLRSSSGGADNGLVVYYYPDAAAGPRAEGLAPVIVHFRRHDPSRKYGTWMAARGVWCGAPLVLYMPEDRPPYDPEQVTQLAPNQGASGTKPEYQVEGDCPLTAALAAALRPPVDAGAASGSAGDGPSAAASSLPPGPPFTLKLCNNKGDPAVWGGSYASEINREHQREFLLTFADPGTPLLDGRPGYTAEQLDLPTEHPSLREHRSRAAGGPQPVTLAACMETFLQPERLAESDAWYCPRCKSHVCADKKLDLWSLPEVLVVHLKRFCYTRYSRSKLDTRVDFPVHGLDLGRYVLHEQGVAPLYDLFAVSNHYGSLGGGHYTAYAKLPSPPPGAAAAGAAADGMESDVQPQAAAGERWYCFDDSHVSQVDAEAVRSPAAYVLFYRRRAEAAADPASPEQLLERLRERRAAAEDAEAAAHAAAHDGGVPPAGAGAADGSGPDSGADRQPDQDRPARSAGAGASGAISLTAAAIAAAAARDRDRGEPAAAADGDDELTVAPRSAAAFSLPRAAAAADDDYDLYDGGAGVPAGPPSPVPMSGGHGGAHARGGGGGRGPRADNDDYDLEAFQMAPLPPGSPAAPGSPDPNNGAGGLHQHHGGAVYDSTDVADLYDQVDEMEAEREGHMDSGRVSGDGNDGDGDGWEAEPPPAAGAGPAEGPADGGTRMSLDQA</sequence>
<evidence type="ECO:0000256" key="3">
    <source>
        <dbReference type="ARBA" id="ARBA00012759"/>
    </source>
</evidence>
<evidence type="ECO:0000313" key="11">
    <source>
        <dbReference type="EMBL" id="KXZ50646.1"/>
    </source>
</evidence>
<feature type="compositionally biased region" description="Polar residues" evidence="8">
    <location>
        <begin position="550"/>
        <end position="561"/>
    </location>
</feature>
<dbReference type="InterPro" id="IPR035927">
    <property type="entry name" value="DUSP-like_sf"/>
</dbReference>
<dbReference type="AlphaFoldDB" id="A0A150GLB2"/>
<dbReference type="Gene3D" id="3.90.70.10">
    <property type="entry name" value="Cysteine proteinases"/>
    <property type="match status" value="2"/>
</dbReference>
<dbReference type="OrthoDB" id="545896at2759"/>
<reference evidence="12" key="1">
    <citation type="journal article" date="2016" name="Nat. Commun.">
        <title>The Gonium pectorale genome demonstrates co-option of cell cycle regulation during the evolution of multicellularity.</title>
        <authorList>
            <person name="Hanschen E.R."/>
            <person name="Marriage T.N."/>
            <person name="Ferris P.J."/>
            <person name="Hamaji T."/>
            <person name="Toyoda A."/>
            <person name="Fujiyama A."/>
            <person name="Neme R."/>
            <person name="Noguchi H."/>
            <person name="Minakuchi Y."/>
            <person name="Suzuki M."/>
            <person name="Kawai-Toyooka H."/>
            <person name="Smith D.R."/>
            <person name="Sparks H."/>
            <person name="Anderson J."/>
            <person name="Bakaric R."/>
            <person name="Luria V."/>
            <person name="Karger A."/>
            <person name="Kirschner M.W."/>
            <person name="Durand P.M."/>
            <person name="Michod R.E."/>
            <person name="Nozaki H."/>
            <person name="Olson B.J."/>
        </authorList>
    </citation>
    <scope>NUCLEOTIDE SEQUENCE [LARGE SCALE GENOMIC DNA]</scope>
    <source>
        <strain evidence="12">NIES-2863</strain>
    </source>
</reference>
<comment type="caution">
    <text evidence="11">The sequence shown here is derived from an EMBL/GenBank/DDBJ whole genome shotgun (WGS) entry which is preliminary data.</text>
</comment>
<evidence type="ECO:0000256" key="4">
    <source>
        <dbReference type="ARBA" id="ARBA00022670"/>
    </source>
</evidence>
<dbReference type="SMART" id="SM00695">
    <property type="entry name" value="DUSP"/>
    <property type="match status" value="1"/>
</dbReference>
<dbReference type="Gene3D" id="3.30.2230.10">
    <property type="entry name" value="DUSP-like"/>
    <property type="match status" value="1"/>
</dbReference>
<feature type="region of interest" description="Disordered" evidence="8">
    <location>
        <begin position="547"/>
        <end position="569"/>
    </location>
</feature>
<dbReference type="SUPFAM" id="SSF143791">
    <property type="entry name" value="DUSP-like"/>
    <property type="match status" value="1"/>
</dbReference>
<dbReference type="InterPro" id="IPR006615">
    <property type="entry name" value="Pept_C19_DUSP"/>
</dbReference>
<feature type="compositionally biased region" description="Pro residues" evidence="8">
    <location>
        <begin position="1045"/>
        <end position="1057"/>
    </location>
</feature>
<dbReference type="InterPro" id="IPR038765">
    <property type="entry name" value="Papain-like_cys_pep_sf"/>
</dbReference>
<evidence type="ECO:0000256" key="2">
    <source>
        <dbReference type="ARBA" id="ARBA00009085"/>
    </source>
</evidence>
<feature type="region of interest" description="Disordered" evidence="8">
    <location>
        <begin position="588"/>
        <end position="608"/>
    </location>
</feature>
<dbReference type="GO" id="GO:0016579">
    <property type="term" value="P:protein deubiquitination"/>
    <property type="evidence" value="ECO:0007669"/>
    <property type="project" value="InterPro"/>
</dbReference>
<dbReference type="InterPro" id="IPR001394">
    <property type="entry name" value="Peptidase_C19_UCH"/>
</dbReference>
<evidence type="ECO:0000256" key="6">
    <source>
        <dbReference type="ARBA" id="ARBA00022801"/>
    </source>
</evidence>
<dbReference type="GO" id="GO:0006508">
    <property type="term" value="P:proteolysis"/>
    <property type="evidence" value="ECO:0007669"/>
    <property type="project" value="UniProtKB-KW"/>
</dbReference>